<proteinExistence type="predicted"/>
<reference evidence="3 4" key="1">
    <citation type="submission" date="2018-08" db="EMBL/GenBank/DDBJ databases">
        <title>Cellulomonas rhizosphaerae sp. nov., a novel actinomycete isolated from soil.</title>
        <authorList>
            <person name="Tian Y."/>
        </authorList>
    </citation>
    <scope>NUCLEOTIDE SEQUENCE [LARGE SCALE GENOMIC DNA]</scope>
    <source>
        <strain evidence="3 4">NEAU-TCZ24</strain>
    </source>
</reference>
<dbReference type="SUPFAM" id="SSF56214">
    <property type="entry name" value="4'-phosphopantetheinyl transferase"/>
    <property type="match status" value="1"/>
</dbReference>
<keyword evidence="1" id="KW-0808">Transferase</keyword>
<evidence type="ECO:0000256" key="1">
    <source>
        <dbReference type="ARBA" id="ARBA00022679"/>
    </source>
</evidence>
<feature type="domain" description="4'-phosphopantetheinyl transferase" evidence="2">
    <location>
        <begin position="93"/>
        <end position="154"/>
    </location>
</feature>
<evidence type="ECO:0000313" key="3">
    <source>
        <dbReference type="EMBL" id="RHA38994.1"/>
    </source>
</evidence>
<evidence type="ECO:0000259" key="2">
    <source>
        <dbReference type="Pfam" id="PF01648"/>
    </source>
</evidence>
<dbReference type="AlphaFoldDB" id="A0A413RJX7"/>
<dbReference type="Pfam" id="PF01648">
    <property type="entry name" value="ACPS"/>
    <property type="match status" value="1"/>
</dbReference>
<sequence length="197" mass="20592">MFRGGPRQDDRVSESRVLVWWARVTPGAPDEASELARRAVAHVRGVDPADVVVGRRCPTCGSAAHGAPTTTGAHVSITRGTGVVAVAASLDSPVGIDLEHRRDELWPGFDEVALSPDEHAPTADGRLRAWVRKEAVLKASGLGLTLDPRRVTISAGQVVAAPPEVAACELHDMDPPGHLGAVAAPVGAAVVVREVRP</sequence>
<gene>
    <name evidence="3" type="ORF">D1825_12655</name>
</gene>
<evidence type="ECO:0000313" key="4">
    <source>
        <dbReference type="Proteomes" id="UP000283374"/>
    </source>
</evidence>
<dbReference type="EMBL" id="QWKP01000208">
    <property type="protein sequence ID" value="RHA38994.1"/>
    <property type="molecule type" value="Genomic_DNA"/>
</dbReference>
<comment type="caution">
    <text evidence="3">The sequence shown here is derived from an EMBL/GenBank/DDBJ whole genome shotgun (WGS) entry which is preliminary data.</text>
</comment>
<dbReference type="GO" id="GO:0008897">
    <property type="term" value="F:holo-[acyl-carrier-protein] synthase activity"/>
    <property type="evidence" value="ECO:0007669"/>
    <property type="project" value="InterPro"/>
</dbReference>
<name>A0A413RJX7_9CELL</name>
<dbReference type="Gene3D" id="3.90.470.20">
    <property type="entry name" value="4'-phosphopantetheinyl transferase domain"/>
    <property type="match status" value="1"/>
</dbReference>
<dbReference type="InterPro" id="IPR037143">
    <property type="entry name" value="4-PPantetheinyl_Trfase_dom_sf"/>
</dbReference>
<organism evidence="3 4">
    <name type="scientific">Cellulomonas rhizosphaerae</name>
    <dbReference type="NCBI Taxonomy" id="2293719"/>
    <lineage>
        <taxon>Bacteria</taxon>
        <taxon>Bacillati</taxon>
        <taxon>Actinomycetota</taxon>
        <taxon>Actinomycetes</taxon>
        <taxon>Micrococcales</taxon>
        <taxon>Cellulomonadaceae</taxon>
        <taxon>Cellulomonas</taxon>
    </lineage>
</organism>
<dbReference type="Proteomes" id="UP000283374">
    <property type="component" value="Unassembled WGS sequence"/>
</dbReference>
<protein>
    <recommendedName>
        <fullName evidence="2">4'-phosphopantetheinyl transferase domain-containing protein</fullName>
    </recommendedName>
</protein>
<dbReference type="GO" id="GO:0000287">
    <property type="term" value="F:magnesium ion binding"/>
    <property type="evidence" value="ECO:0007669"/>
    <property type="project" value="InterPro"/>
</dbReference>
<accession>A0A413RJX7</accession>
<keyword evidence="4" id="KW-1185">Reference proteome</keyword>
<dbReference type="InterPro" id="IPR008278">
    <property type="entry name" value="4-PPantetheinyl_Trfase_dom"/>
</dbReference>